<protein>
    <recommendedName>
        <fullName evidence="4">Copper-fist domain-containing protein</fullName>
    </recommendedName>
</protein>
<sequence>MVPVRKPGRPLSACPHPRDQECGCGSVTAAIPRNQKCHCGGDAPSQSSGQRIASQPTDAATDLPSPTKVTFKVQKIRPVNGRKQSFDPANLERIDMNQVNVQPYERPQSLPSHFHNGYAMAGHPQMYAYAPSYALMQPQCMVPIQPPSYSISHNGTNGYSNGRPQHAGLDQVVESSTATLASPESRDPGTSVSGNLHEAESRVKKSSQVKAPGSCCTPKPNGHSHTSSSSSIPEVPEPKASSCCASRTAKTEPLSSAQSTPQVVHQMMPQNGMHFNPVIYQQFAPQPTVFTYPATYGSFQNPLQPSAWRQSIRTNNFSQSPFPPGQIPFNTPITPGNLETIHTCGCGDTCQCVGCAAHPYNDATQDYVRSAYNMSQEPSLSEPYTNGHTSGTNGTATPHPATEPASPSAAHTPSSTTSGNGEEQSLSAADFFFVNYPFTGAGCDGETQSCPWYANPGLKNLHAHTNSMSSGDDCECLGCTIHRQPLPCAGVESGCACGDDCKCIGCEIHKGTDLTGTVGTERSRN</sequence>
<feature type="region of interest" description="Disordered" evidence="1">
    <location>
        <begin position="174"/>
        <end position="261"/>
    </location>
</feature>
<evidence type="ECO:0000313" key="2">
    <source>
        <dbReference type="EMBL" id="KAK2629113.1"/>
    </source>
</evidence>
<dbReference type="GO" id="GO:0005507">
    <property type="term" value="F:copper ion binding"/>
    <property type="evidence" value="ECO:0007669"/>
    <property type="project" value="TreeGrafter"/>
</dbReference>
<dbReference type="GO" id="GO:0006878">
    <property type="term" value="P:intracellular copper ion homeostasis"/>
    <property type="evidence" value="ECO:0007669"/>
    <property type="project" value="TreeGrafter"/>
</dbReference>
<reference evidence="2" key="1">
    <citation type="submission" date="2023-06" db="EMBL/GenBank/DDBJ databases">
        <title>Draft genome of Marssonina rosae.</title>
        <authorList>
            <person name="Cheng Q."/>
        </authorList>
    </citation>
    <scope>NUCLEOTIDE SEQUENCE</scope>
    <source>
        <strain evidence="2">R4</strain>
    </source>
</reference>
<feature type="compositionally biased region" description="Polar residues" evidence="1">
    <location>
        <begin position="174"/>
        <end position="194"/>
    </location>
</feature>
<feature type="compositionally biased region" description="Low complexity" evidence="1">
    <location>
        <begin position="395"/>
        <end position="418"/>
    </location>
</feature>
<dbReference type="GO" id="GO:0045944">
    <property type="term" value="P:positive regulation of transcription by RNA polymerase II"/>
    <property type="evidence" value="ECO:0007669"/>
    <property type="project" value="TreeGrafter"/>
</dbReference>
<dbReference type="PANTHER" id="PTHR28088">
    <property type="entry name" value="TRANSCRIPTIONAL ACTIVATOR HAA1-RELATED"/>
    <property type="match status" value="1"/>
</dbReference>
<dbReference type="GO" id="GO:0006879">
    <property type="term" value="P:intracellular iron ion homeostasis"/>
    <property type="evidence" value="ECO:0007669"/>
    <property type="project" value="TreeGrafter"/>
</dbReference>
<dbReference type="GO" id="GO:0005634">
    <property type="term" value="C:nucleus"/>
    <property type="evidence" value="ECO:0007669"/>
    <property type="project" value="TreeGrafter"/>
</dbReference>
<dbReference type="Proteomes" id="UP001285354">
    <property type="component" value="Unassembled WGS sequence"/>
</dbReference>
<dbReference type="InterPro" id="IPR051763">
    <property type="entry name" value="Copper_Homeo_Regul"/>
</dbReference>
<comment type="caution">
    <text evidence="2">The sequence shown here is derived from an EMBL/GenBank/DDBJ whole genome shotgun (WGS) entry which is preliminary data.</text>
</comment>
<feature type="region of interest" description="Disordered" evidence="1">
    <location>
        <begin position="374"/>
        <end position="423"/>
    </location>
</feature>
<dbReference type="GO" id="GO:0000978">
    <property type="term" value="F:RNA polymerase II cis-regulatory region sequence-specific DNA binding"/>
    <property type="evidence" value="ECO:0007669"/>
    <property type="project" value="TreeGrafter"/>
</dbReference>
<evidence type="ECO:0008006" key="4">
    <source>
        <dbReference type="Google" id="ProtNLM"/>
    </source>
</evidence>
<keyword evidence="3" id="KW-1185">Reference proteome</keyword>
<name>A0AAD9T590_9HELO</name>
<feature type="compositionally biased region" description="Polar residues" evidence="1">
    <location>
        <begin position="374"/>
        <end position="394"/>
    </location>
</feature>
<proteinExistence type="predicted"/>
<dbReference type="EMBL" id="JAUBYV010000002">
    <property type="protein sequence ID" value="KAK2629113.1"/>
    <property type="molecule type" value="Genomic_DNA"/>
</dbReference>
<feature type="region of interest" description="Disordered" evidence="1">
    <location>
        <begin position="1"/>
        <end position="20"/>
    </location>
</feature>
<dbReference type="AlphaFoldDB" id="A0AAD9T590"/>
<feature type="region of interest" description="Disordered" evidence="1">
    <location>
        <begin position="39"/>
        <end position="65"/>
    </location>
</feature>
<evidence type="ECO:0000313" key="3">
    <source>
        <dbReference type="Proteomes" id="UP001285354"/>
    </source>
</evidence>
<accession>A0AAD9T590</accession>
<dbReference type="GO" id="GO:0000981">
    <property type="term" value="F:DNA-binding transcription factor activity, RNA polymerase II-specific"/>
    <property type="evidence" value="ECO:0007669"/>
    <property type="project" value="TreeGrafter"/>
</dbReference>
<organism evidence="2 3">
    <name type="scientific">Diplocarpon rosae</name>
    <dbReference type="NCBI Taxonomy" id="946125"/>
    <lineage>
        <taxon>Eukaryota</taxon>
        <taxon>Fungi</taxon>
        <taxon>Dikarya</taxon>
        <taxon>Ascomycota</taxon>
        <taxon>Pezizomycotina</taxon>
        <taxon>Leotiomycetes</taxon>
        <taxon>Helotiales</taxon>
        <taxon>Drepanopezizaceae</taxon>
        <taxon>Diplocarpon</taxon>
    </lineage>
</organism>
<dbReference type="PANTHER" id="PTHR28088:SF9">
    <property type="entry name" value="TRANSCRIPTION FACTOR GRISEA, PUTATIVE (AFU_ORTHOLOGUE AFUA_1G13190)-RELATED"/>
    <property type="match status" value="1"/>
</dbReference>
<evidence type="ECO:0000256" key="1">
    <source>
        <dbReference type="SAM" id="MobiDB-lite"/>
    </source>
</evidence>
<feature type="compositionally biased region" description="Polar residues" evidence="1">
    <location>
        <begin position="44"/>
        <end position="58"/>
    </location>
</feature>
<gene>
    <name evidence="2" type="ORF">QTJ16_002216</name>
</gene>